<evidence type="ECO:0000259" key="5">
    <source>
        <dbReference type="Pfam" id="PF07715"/>
    </source>
</evidence>
<dbReference type="Pfam" id="PF14905">
    <property type="entry name" value="OMP_b-brl_3"/>
    <property type="match status" value="1"/>
</dbReference>
<comment type="caution">
    <text evidence="7">The sequence shown here is derived from an EMBL/GenBank/DDBJ whole genome shotgun (WGS) entry which is preliminary data.</text>
</comment>
<dbReference type="Gene3D" id="2.40.170.20">
    <property type="entry name" value="TonB-dependent receptor, beta-barrel domain"/>
    <property type="match status" value="1"/>
</dbReference>
<evidence type="ECO:0000256" key="3">
    <source>
        <dbReference type="ARBA" id="ARBA00023237"/>
    </source>
</evidence>
<dbReference type="GeneID" id="72468107"/>
<evidence type="ECO:0000256" key="4">
    <source>
        <dbReference type="SAM" id="SignalP"/>
    </source>
</evidence>
<keyword evidence="4" id="KW-0732">Signal</keyword>
<accession>A0A9R1CTQ7</accession>
<evidence type="ECO:0000259" key="6">
    <source>
        <dbReference type="Pfam" id="PF14905"/>
    </source>
</evidence>
<dbReference type="PANTHER" id="PTHR40980:SF3">
    <property type="entry name" value="TONB-DEPENDENT RECEPTOR-LIKE BETA-BARREL DOMAIN-CONTAINING PROTEIN"/>
    <property type="match status" value="1"/>
</dbReference>
<dbReference type="AlphaFoldDB" id="A0A9R1CTQ7"/>
<feature type="signal peptide" evidence="4">
    <location>
        <begin position="1"/>
        <end position="19"/>
    </location>
</feature>
<keyword evidence="8" id="KW-1185">Reference proteome</keyword>
<protein>
    <submittedName>
        <fullName evidence="7">TonB-dependent receptor</fullName>
    </submittedName>
</protein>
<keyword evidence="7" id="KW-0675">Receptor</keyword>
<keyword evidence="2" id="KW-0472">Membrane</keyword>
<dbReference type="Proteomes" id="UP000825483">
    <property type="component" value="Unassembled WGS sequence"/>
</dbReference>
<dbReference type="SUPFAM" id="SSF56935">
    <property type="entry name" value="Porins"/>
    <property type="match status" value="1"/>
</dbReference>
<dbReference type="InterPro" id="IPR036942">
    <property type="entry name" value="Beta-barrel_TonB_sf"/>
</dbReference>
<name>A0A9R1CTQ7_9BACT</name>
<organism evidence="7 8">
    <name type="scientific">Prevotella lacticifex</name>
    <dbReference type="NCBI Taxonomy" id="2854755"/>
    <lineage>
        <taxon>Bacteria</taxon>
        <taxon>Pseudomonadati</taxon>
        <taxon>Bacteroidota</taxon>
        <taxon>Bacteroidia</taxon>
        <taxon>Bacteroidales</taxon>
        <taxon>Prevotellaceae</taxon>
        <taxon>Prevotella</taxon>
    </lineage>
</organism>
<evidence type="ECO:0000256" key="1">
    <source>
        <dbReference type="ARBA" id="ARBA00004442"/>
    </source>
</evidence>
<feature type="domain" description="Outer membrane protein beta-barrel" evidence="6">
    <location>
        <begin position="309"/>
        <end position="709"/>
    </location>
</feature>
<keyword evidence="3" id="KW-0998">Cell outer membrane</keyword>
<dbReference type="Pfam" id="PF07715">
    <property type="entry name" value="Plug"/>
    <property type="match status" value="1"/>
</dbReference>
<evidence type="ECO:0000256" key="2">
    <source>
        <dbReference type="ARBA" id="ARBA00023136"/>
    </source>
</evidence>
<reference evidence="7" key="1">
    <citation type="journal article" date="2022" name="Int. J. Syst. Evol. Microbiol.">
        <title>Prevotella lacticifex sp. nov., isolated from the rumen of cows.</title>
        <authorList>
            <person name="Shinkai T."/>
            <person name="Ikeyama N."/>
            <person name="Kumagai M."/>
            <person name="Ohmori H."/>
            <person name="Sakamoto M."/>
            <person name="Ohkuma M."/>
            <person name="Mitsumori M."/>
        </authorList>
    </citation>
    <scope>NUCLEOTIDE SEQUENCE</scope>
    <source>
        <strain evidence="7">R5076</strain>
    </source>
</reference>
<evidence type="ECO:0000313" key="7">
    <source>
        <dbReference type="EMBL" id="GJG57201.1"/>
    </source>
</evidence>
<dbReference type="Gene3D" id="2.170.130.10">
    <property type="entry name" value="TonB-dependent receptor, plug domain"/>
    <property type="match status" value="1"/>
</dbReference>
<proteinExistence type="predicted"/>
<dbReference type="InterPro" id="IPR041700">
    <property type="entry name" value="OMP_b-brl_3"/>
</dbReference>
<feature type="chain" id="PRO_5040177855" evidence="4">
    <location>
        <begin position="20"/>
        <end position="736"/>
    </location>
</feature>
<gene>
    <name evidence="7" type="ORF">PRLR5076_00520</name>
</gene>
<comment type="subcellular location">
    <subcellularLocation>
        <location evidence="1">Cell outer membrane</location>
    </subcellularLocation>
</comment>
<dbReference type="PANTHER" id="PTHR40980">
    <property type="entry name" value="PLUG DOMAIN-CONTAINING PROTEIN"/>
    <property type="match status" value="1"/>
</dbReference>
<dbReference type="InterPro" id="IPR012910">
    <property type="entry name" value="Plug_dom"/>
</dbReference>
<dbReference type="GO" id="GO:0009279">
    <property type="term" value="C:cell outer membrane"/>
    <property type="evidence" value="ECO:0007669"/>
    <property type="project" value="UniProtKB-SubCell"/>
</dbReference>
<sequence length="736" mass="82129">MRLTFLPIAAALFVTPATAQTTAPADSLTTDTTAIGGKEYDLKGVEVVARRKYVKADIDKLTYDIAHDEDSKTKNVLEMLRKVPLVTVDGQDNIKVKGSSSFKIYKNGHPDPSFEGATVSQILKSIPANTIKKIEVITDPGAKYDAEGTTAILNIVMKDNAGLEGVAGTVNLGVNHIGSFQPAFNLTTQTGKLTVAVNYGYARVSKRQSESESSGLTDYVKSGERDITQSSGHGPVDFHFGDISASYELDSLNLISLSAGGYYYKLHQNYNSSMRREDAAGQLIYGYSDHSTLPDYDYYSFNGRFDYQHKTHLDGEVLTLSYMGSTTRQNNDNDHDFSNFSGQVPFAYTGYVQRQNEKFFEHTAQADYVRPFGKVLKVETGAKYINRSNKSKTHVEYTDAESLNTGNDFNHTTQVAAAYVEGIAAMGKWSLRAGLRYEYSHMKATYPDGSQQGFSKSLSDWCPSASVQYKINDANSLRLNYATNINRPGISYLNPTRIETPTTVSYGNPALNSARNQSLEMTYMYIGKNITLNINPGYYFTNSQIASVMFVDNDKTVSTYGNINRQRDAYTNIYATVNAWKGGTLTFNGGTAYHSYRNPNADLALHGWNVYYWINYDQKLPWKLQLNAGFGGNAGHSPASVYSLNSNYWWHFFGIQRSFLKDDRLTVLIAADSPFERHSVYKSRTVRGDFLGWQRDIRNRQQLGIRISYRFGSLKATVKKVDTTIENNDMVGGIKK</sequence>
<evidence type="ECO:0000313" key="8">
    <source>
        <dbReference type="Proteomes" id="UP000825483"/>
    </source>
</evidence>
<dbReference type="EMBL" id="BPUB01000001">
    <property type="protein sequence ID" value="GJG57201.1"/>
    <property type="molecule type" value="Genomic_DNA"/>
</dbReference>
<dbReference type="InterPro" id="IPR037066">
    <property type="entry name" value="Plug_dom_sf"/>
</dbReference>
<dbReference type="RefSeq" id="WP_223927428.1">
    <property type="nucleotide sequence ID" value="NZ_BPTU01000003.1"/>
</dbReference>
<feature type="domain" description="TonB-dependent receptor plug" evidence="5">
    <location>
        <begin position="69"/>
        <end position="147"/>
    </location>
</feature>